<dbReference type="GO" id="GO:0046872">
    <property type="term" value="F:metal ion binding"/>
    <property type="evidence" value="ECO:0007669"/>
    <property type="project" value="UniProtKB-KW"/>
</dbReference>
<dbReference type="EMBL" id="VYXP01000004">
    <property type="protein sequence ID" value="KAA9131948.1"/>
    <property type="molecule type" value="Genomic_DNA"/>
</dbReference>
<reference evidence="6 7" key="1">
    <citation type="submission" date="2019-09" db="EMBL/GenBank/DDBJ databases">
        <title>Wenzhouxiangella sp. Genome sequencing and assembly.</title>
        <authorList>
            <person name="Zhang R."/>
        </authorList>
    </citation>
    <scope>NUCLEOTIDE SEQUENCE [LARGE SCALE GENOMIC DNA]</scope>
    <source>
        <strain evidence="6 7">W260</strain>
    </source>
</reference>
<keyword evidence="3" id="KW-0479">Metal-binding</keyword>
<proteinExistence type="inferred from homology"/>
<gene>
    <name evidence="6" type="ORF">F3N42_07180</name>
</gene>
<keyword evidence="4" id="KW-1015">Disulfide bond</keyword>
<evidence type="ECO:0000256" key="2">
    <source>
        <dbReference type="ARBA" id="ARBA00023008"/>
    </source>
</evidence>
<dbReference type="Gene3D" id="3.40.30.10">
    <property type="entry name" value="Glutaredoxin"/>
    <property type="match status" value="1"/>
</dbReference>
<dbReference type="FunFam" id="3.40.30.10:FF:000013">
    <property type="entry name" value="Blast:Protein SCO1 homolog, mitochondrial"/>
    <property type="match status" value="1"/>
</dbReference>
<evidence type="ECO:0000256" key="3">
    <source>
        <dbReference type="PIRSR" id="PIRSR603782-1"/>
    </source>
</evidence>
<dbReference type="Pfam" id="PF02630">
    <property type="entry name" value="SCO1-SenC"/>
    <property type="match status" value="1"/>
</dbReference>
<evidence type="ECO:0000313" key="6">
    <source>
        <dbReference type="EMBL" id="KAA9131948.1"/>
    </source>
</evidence>
<dbReference type="InterPro" id="IPR003782">
    <property type="entry name" value="SCO1/SenC"/>
</dbReference>
<organism evidence="6 7">
    <name type="scientific">Marinihelvus fidelis</name>
    <dbReference type="NCBI Taxonomy" id="2613842"/>
    <lineage>
        <taxon>Bacteria</taxon>
        <taxon>Pseudomonadati</taxon>
        <taxon>Pseudomonadota</taxon>
        <taxon>Gammaproteobacteria</taxon>
        <taxon>Chromatiales</taxon>
        <taxon>Wenzhouxiangellaceae</taxon>
        <taxon>Marinihelvus</taxon>
    </lineage>
</organism>
<feature type="binding site" evidence="3">
    <location>
        <position position="84"/>
    </location>
    <ligand>
        <name>Cu cation</name>
        <dbReference type="ChEBI" id="CHEBI:23378"/>
    </ligand>
</feature>
<comment type="similarity">
    <text evidence="1">Belongs to the SCO1/2 family.</text>
</comment>
<feature type="disulfide bond" description="Redox-active" evidence="4">
    <location>
        <begin position="84"/>
        <end position="88"/>
    </location>
</feature>
<evidence type="ECO:0000313" key="7">
    <source>
        <dbReference type="Proteomes" id="UP000325372"/>
    </source>
</evidence>
<dbReference type="PANTHER" id="PTHR12151:SF25">
    <property type="entry name" value="LINALOOL DEHYDRATASE_ISOMERASE DOMAIN-CONTAINING PROTEIN"/>
    <property type="match status" value="1"/>
</dbReference>
<dbReference type="RefSeq" id="WP_150863738.1">
    <property type="nucleotide sequence ID" value="NZ_VYXP01000004.1"/>
</dbReference>
<dbReference type="InterPro" id="IPR013766">
    <property type="entry name" value="Thioredoxin_domain"/>
</dbReference>
<sequence length="217" mass="23304">MSRLGRGIALVAVALVAFAFGGWWSTGFRTAAPGSSSPVDMNGYVLDQPRALPEFSLVDQHGQTFSRAGFRGDWSLIYFGYTYCPDICPAAMAVMAQVDGMLREGGESPGVTFYLVSVDPRRDTPERLEEYVTYFGPEFRGLTGDTPALDVITRAAGVVYQVPEAPVSDDYLVGHSSTLTLLNPEGQVHAIFTTPLIAEDIASSFRAIRDDHGGAGG</sequence>
<dbReference type="SUPFAM" id="SSF52833">
    <property type="entry name" value="Thioredoxin-like"/>
    <property type="match status" value="1"/>
</dbReference>
<keyword evidence="7" id="KW-1185">Reference proteome</keyword>
<feature type="binding site" evidence="3">
    <location>
        <position position="88"/>
    </location>
    <ligand>
        <name>Cu cation</name>
        <dbReference type="ChEBI" id="CHEBI:23378"/>
    </ligand>
</feature>
<feature type="binding site" evidence="3">
    <location>
        <position position="175"/>
    </location>
    <ligand>
        <name>Cu cation</name>
        <dbReference type="ChEBI" id="CHEBI:23378"/>
    </ligand>
</feature>
<evidence type="ECO:0000256" key="1">
    <source>
        <dbReference type="ARBA" id="ARBA00010996"/>
    </source>
</evidence>
<protein>
    <submittedName>
        <fullName evidence="6">SCO family protein</fullName>
    </submittedName>
</protein>
<comment type="caution">
    <text evidence="6">The sequence shown here is derived from an EMBL/GenBank/DDBJ whole genome shotgun (WGS) entry which is preliminary data.</text>
</comment>
<dbReference type="CDD" id="cd02968">
    <property type="entry name" value="SCO"/>
    <property type="match status" value="1"/>
</dbReference>
<keyword evidence="2 3" id="KW-0186">Copper</keyword>
<evidence type="ECO:0000259" key="5">
    <source>
        <dbReference type="PROSITE" id="PS51352"/>
    </source>
</evidence>
<evidence type="ECO:0000256" key="4">
    <source>
        <dbReference type="PIRSR" id="PIRSR603782-2"/>
    </source>
</evidence>
<accession>A0A5N0TBA1</accession>
<feature type="domain" description="Thioredoxin" evidence="5">
    <location>
        <begin position="46"/>
        <end position="210"/>
    </location>
</feature>
<dbReference type="PANTHER" id="PTHR12151">
    <property type="entry name" value="ELECTRON TRANSPORT PROTIN SCO1/SENC FAMILY MEMBER"/>
    <property type="match status" value="1"/>
</dbReference>
<dbReference type="AlphaFoldDB" id="A0A5N0TBA1"/>
<name>A0A5N0TBA1_9GAMM</name>
<dbReference type="InterPro" id="IPR036249">
    <property type="entry name" value="Thioredoxin-like_sf"/>
</dbReference>
<dbReference type="Proteomes" id="UP000325372">
    <property type="component" value="Unassembled WGS sequence"/>
</dbReference>
<dbReference type="PROSITE" id="PS51352">
    <property type="entry name" value="THIOREDOXIN_2"/>
    <property type="match status" value="1"/>
</dbReference>